<organism evidence="1 2">
    <name type="scientific">Pendulispora rubella</name>
    <dbReference type="NCBI Taxonomy" id="2741070"/>
    <lineage>
        <taxon>Bacteria</taxon>
        <taxon>Pseudomonadati</taxon>
        <taxon>Myxococcota</taxon>
        <taxon>Myxococcia</taxon>
        <taxon>Myxococcales</taxon>
        <taxon>Sorangiineae</taxon>
        <taxon>Pendulisporaceae</taxon>
        <taxon>Pendulispora</taxon>
    </lineage>
</organism>
<sequence length="320" mass="34544">MAYAVAFVVGLPASKAEAHDGQADDPVRVVVFGRPNASFLARMRAELESLGWQVFSPRPRADHAGMAPSRAELEATAREFRAIALVEIDDESALHVWVIDAAGHARPVEVLQTPAEDITALRSAEVVRAAVEYRPTTRATEPSARPSTPRKFALGVGASMLAMPYGGMSLGWNLRFEARYEFKPTLGIAAFFGMPLAPSRWYASDKSTDIRAWLGGAGPVLMWHSKEELWAVRAGFGLAVAGLQFRGAVHEGGHEVSPRGPVIMPFVQLEAGLRLVANIHWNAGILVGQGLPRTILKAEGDKAAWGQPLTMVSTTLDVTF</sequence>
<dbReference type="Proteomes" id="UP001374803">
    <property type="component" value="Chromosome"/>
</dbReference>
<accession>A0ABZ2L6H7</accession>
<keyword evidence="2" id="KW-1185">Reference proteome</keyword>
<dbReference type="RefSeq" id="WP_394835030.1">
    <property type="nucleotide sequence ID" value="NZ_CP089929.1"/>
</dbReference>
<protein>
    <submittedName>
        <fullName evidence="1">Uncharacterized protein</fullName>
    </submittedName>
</protein>
<proteinExistence type="predicted"/>
<evidence type="ECO:0000313" key="2">
    <source>
        <dbReference type="Proteomes" id="UP001374803"/>
    </source>
</evidence>
<dbReference type="EMBL" id="CP089983">
    <property type="protein sequence ID" value="WXB05386.1"/>
    <property type="molecule type" value="Genomic_DNA"/>
</dbReference>
<gene>
    <name evidence="1" type="ORF">LVJ94_51885</name>
</gene>
<evidence type="ECO:0000313" key="1">
    <source>
        <dbReference type="EMBL" id="WXB05386.1"/>
    </source>
</evidence>
<reference evidence="1" key="1">
    <citation type="submission" date="2021-12" db="EMBL/GenBank/DDBJ databases">
        <title>Discovery of the Pendulisporaceae a myxobacterial family with distinct sporulation behavior and unique specialized metabolism.</title>
        <authorList>
            <person name="Garcia R."/>
            <person name="Popoff A."/>
            <person name="Bader C.D."/>
            <person name="Loehr J."/>
            <person name="Walesch S."/>
            <person name="Walt C."/>
            <person name="Boldt J."/>
            <person name="Bunk B."/>
            <person name="Haeckl F.J.F.P.J."/>
            <person name="Gunesch A.P."/>
            <person name="Birkelbach J."/>
            <person name="Nuebel U."/>
            <person name="Pietschmann T."/>
            <person name="Bach T."/>
            <person name="Mueller R."/>
        </authorList>
    </citation>
    <scope>NUCLEOTIDE SEQUENCE</scope>
    <source>
        <strain evidence="1">MSr11367</strain>
    </source>
</reference>
<name>A0ABZ2L6H7_9BACT</name>